<accession>A0A556CMM6</accession>
<name>A0A556CMM6_BREAU</name>
<dbReference type="EMBL" id="VLTK01000002">
    <property type="protein sequence ID" value="TSI18691.1"/>
    <property type="molecule type" value="Genomic_DNA"/>
</dbReference>
<gene>
    <name evidence="1" type="ORF">FO013_03875</name>
</gene>
<dbReference type="Proteomes" id="UP000316406">
    <property type="component" value="Unassembled WGS sequence"/>
</dbReference>
<keyword evidence="2" id="KW-1185">Reference proteome</keyword>
<sequence length="188" mass="20199">MKKALIALASALCLIAASIGALFVWEHQSKLALEAQVEGFLDACGTDATAIDVHGRPYILHAMRDSADLSYVDLRLQAGTNKDQLLVHQLSQGRADRLSRFVTFDHPDGDVDPIERPDGSFTEAAMINGSKVIFSADSADDRLQLFADDHRAGQIELDQDVTVKGSAVTDSGVVVELEYASPDCRAAG</sequence>
<protein>
    <submittedName>
        <fullName evidence="1">Uncharacterized protein</fullName>
    </submittedName>
</protein>
<dbReference type="RefSeq" id="WP_143921244.1">
    <property type="nucleotide sequence ID" value="NZ_VLTK01000002.1"/>
</dbReference>
<proteinExistence type="predicted"/>
<dbReference type="AlphaFoldDB" id="A0A556CMM6"/>
<evidence type="ECO:0000313" key="1">
    <source>
        <dbReference type="EMBL" id="TSI18691.1"/>
    </source>
</evidence>
<reference evidence="1 2" key="1">
    <citation type="submission" date="2019-07" db="EMBL/GenBank/DDBJ databases">
        <title>Draft genome sequence of Brevibacterium aurantiacum XU54 isolated from Xinjiang China.</title>
        <authorList>
            <person name="Xu X."/>
        </authorList>
    </citation>
    <scope>NUCLEOTIDE SEQUENCE [LARGE SCALE GENOMIC DNA]</scope>
    <source>
        <strain evidence="1 2">XU54</strain>
    </source>
</reference>
<dbReference type="OrthoDB" id="4803606at2"/>
<evidence type="ECO:0000313" key="2">
    <source>
        <dbReference type="Proteomes" id="UP000316406"/>
    </source>
</evidence>
<comment type="caution">
    <text evidence="1">The sequence shown here is derived from an EMBL/GenBank/DDBJ whole genome shotgun (WGS) entry which is preliminary data.</text>
</comment>
<organism evidence="1 2">
    <name type="scientific">Brevibacterium aurantiacum</name>
    <dbReference type="NCBI Taxonomy" id="273384"/>
    <lineage>
        <taxon>Bacteria</taxon>
        <taxon>Bacillati</taxon>
        <taxon>Actinomycetota</taxon>
        <taxon>Actinomycetes</taxon>
        <taxon>Micrococcales</taxon>
        <taxon>Brevibacteriaceae</taxon>
        <taxon>Brevibacterium</taxon>
    </lineage>
</organism>